<dbReference type="Proteomes" id="UP000036834">
    <property type="component" value="Unassembled WGS sequence"/>
</dbReference>
<name>A0A0K9YQG3_9BACL</name>
<comment type="caution">
    <text evidence="2">The sequence shown here is derived from an EMBL/GenBank/DDBJ whole genome shotgun (WGS) entry which is preliminary data.</text>
</comment>
<dbReference type="AlphaFoldDB" id="A0A0K9YQG3"/>
<dbReference type="STRING" id="54915.ADS79_18720"/>
<gene>
    <name evidence="2" type="ORF">ADS79_18720</name>
    <name evidence="1" type="ORF">BRE01_05990</name>
</gene>
<evidence type="ECO:0000313" key="2">
    <source>
        <dbReference type="EMBL" id="KNB70877.1"/>
    </source>
</evidence>
<sequence>MVAVDVADVDVVEEVVVAAHVVVHAVVHAVVVARAVVHAAASVPAHAVAFSSFRYPTVVIRIIEKISLPVQSSCQAIQKRQELCFFMLE</sequence>
<proteinExistence type="predicted"/>
<keyword evidence="4" id="KW-1185">Reference proteome</keyword>
<dbReference type="EMBL" id="LGIQ01000009">
    <property type="protein sequence ID" value="KNB70877.1"/>
    <property type="molecule type" value="Genomic_DNA"/>
</dbReference>
<dbReference type="EMBL" id="BJON01000002">
    <property type="protein sequence ID" value="GED66897.1"/>
    <property type="molecule type" value="Genomic_DNA"/>
</dbReference>
<evidence type="ECO:0000313" key="3">
    <source>
        <dbReference type="Proteomes" id="UP000036834"/>
    </source>
</evidence>
<protein>
    <submittedName>
        <fullName evidence="2">Uncharacterized protein</fullName>
    </submittedName>
</protein>
<reference evidence="3" key="1">
    <citation type="submission" date="2015-07" db="EMBL/GenBank/DDBJ databases">
        <title>Genome sequencing project for genomic taxonomy and phylogenomics of Bacillus-like bacteria.</title>
        <authorList>
            <person name="Liu B."/>
            <person name="Wang J."/>
            <person name="Zhu Y."/>
            <person name="Liu G."/>
            <person name="Chen Q."/>
            <person name="Chen Z."/>
            <person name="Lan J."/>
            <person name="Che J."/>
            <person name="Ge C."/>
            <person name="Shi H."/>
            <person name="Pan Z."/>
            <person name="Liu X."/>
        </authorList>
    </citation>
    <scope>NUCLEOTIDE SEQUENCE [LARGE SCALE GENOMIC DNA]</scope>
    <source>
        <strain evidence="3">DSM 9887</strain>
    </source>
</reference>
<evidence type="ECO:0000313" key="1">
    <source>
        <dbReference type="EMBL" id="GED66897.1"/>
    </source>
</evidence>
<reference evidence="1 4" key="3">
    <citation type="submission" date="2019-06" db="EMBL/GenBank/DDBJ databases">
        <title>Whole genome shotgun sequence of Brevibacillus reuszeri NBRC 15719.</title>
        <authorList>
            <person name="Hosoyama A."/>
            <person name="Uohara A."/>
            <person name="Ohji S."/>
            <person name="Ichikawa N."/>
        </authorList>
    </citation>
    <scope>NUCLEOTIDE SEQUENCE [LARGE SCALE GENOMIC DNA]</scope>
    <source>
        <strain evidence="1 4">NBRC 15719</strain>
    </source>
</reference>
<evidence type="ECO:0000313" key="4">
    <source>
        <dbReference type="Proteomes" id="UP000319578"/>
    </source>
</evidence>
<accession>A0A0K9YQG3</accession>
<reference evidence="2" key="2">
    <citation type="submission" date="2015-07" db="EMBL/GenBank/DDBJ databases">
        <title>MeaNS - Measles Nucleotide Surveillance Program.</title>
        <authorList>
            <person name="Tran T."/>
            <person name="Druce J."/>
        </authorList>
    </citation>
    <scope>NUCLEOTIDE SEQUENCE</scope>
    <source>
        <strain evidence="2">DSM 9887</strain>
    </source>
</reference>
<dbReference type="PATRIC" id="fig|54915.3.peg.2841"/>
<dbReference type="Proteomes" id="UP000319578">
    <property type="component" value="Unassembled WGS sequence"/>
</dbReference>
<organism evidence="2 3">
    <name type="scientific">Brevibacillus reuszeri</name>
    <dbReference type="NCBI Taxonomy" id="54915"/>
    <lineage>
        <taxon>Bacteria</taxon>
        <taxon>Bacillati</taxon>
        <taxon>Bacillota</taxon>
        <taxon>Bacilli</taxon>
        <taxon>Bacillales</taxon>
        <taxon>Paenibacillaceae</taxon>
        <taxon>Brevibacillus</taxon>
    </lineage>
</organism>